<evidence type="ECO:0000313" key="3">
    <source>
        <dbReference type="EMBL" id="SOY40827.1"/>
    </source>
</evidence>
<keyword evidence="2" id="KW-0732">Signal</keyword>
<organism evidence="3">
    <name type="scientific">Cupriavidus taiwanensis</name>
    <dbReference type="NCBI Taxonomy" id="164546"/>
    <lineage>
        <taxon>Bacteria</taxon>
        <taxon>Pseudomonadati</taxon>
        <taxon>Pseudomonadota</taxon>
        <taxon>Betaproteobacteria</taxon>
        <taxon>Burkholderiales</taxon>
        <taxon>Burkholderiaceae</taxon>
        <taxon>Cupriavidus</taxon>
    </lineage>
</organism>
<feature type="chain" id="PRO_5017011065" description="EF-hand domain-containing protein" evidence="2">
    <location>
        <begin position="29"/>
        <end position="79"/>
    </location>
</feature>
<gene>
    <name evidence="3" type="ORF">CBM2587_A10016</name>
</gene>
<dbReference type="EMBL" id="OFSQ01000001">
    <property type="protein sequence ID" value="SOY40827.1"/>
    <property type="molecule type" value="Genomic_DNA"/>
</dbReference>
<feature type="compositionally biased region" description="Low complexity" evidence="1">
    <location>
        <begin position="30"/>
        <end position="45"/>
    </location>
</feature>
<evidence type="ECO:0000256" key="2">
    <source>
        <dbReference type="SAM" id="SignalP"/>
    </source>
</evidence>
<evidence type="ECO:0008006" key="4">
    <source>
        <dbReference type="Google" id="ProtNLM"/>
    </source>
</evidence>
<feature type="region of interest" description="Disordered" evidence="1">
    <location>
        <begin position="30"/>
        <end position="65"/>
    </location>
</feature>
<sequence>MQRNHKPQILKQFLAASAALLVAGGAFAQASAPTAPGTSPAPAGKPGMGHHHRHHGGGMWMKAIDTDGDGAISKAEADA</sequence>
<accession>A0A375BAY3</accession>
<dbReference type="AlphaFoldDB" id="A0A375BAY3"/>
<feature type="signal peptide" evidence="2">
    <location>
        <begin position="1"/>
        <end position="28"/>
    </location>
</feature>
<name>A0A375BAY3_9BURK</name>
<reference evidence="3" key="1">
    <citation type="submission" date="2018-01" db="EMBL/GenBank/DDBJ databases">
        <authorList>
            <person name="Clerissi C."/>
        </authorList>
    </citation>
    <scope>NUCLEOTIDE SEQUENCE</scope>
    <source>
        <strain evidence="3">Cupriavidus sp. LMG 19464</strain>
    </source>
</reference>
<comment type="caution">
    <text evidence="3">The sequence shown here is derived from an EMBL/GenBank/DDBJ whole genome shotgun (WGS) entry which is preliminary data.</text>
</comment>
<protein>
    <recommendedName>
        <fullName evidence="4">EF-hand domain-containing protein</fullName>
    </recommendedName>
</protein>
<evidence type="ECO:0000256" key="1">
    <source>
        <dbReference type="SAM" id="MobiDB-lite"/>
    </source>
</evidence>
<proteinExistence type="predicted"/>
<dbReference type="Proteomes" id="UP000256780">
    <property type="component" value="Chromosome CBM2587_a"/>
</dbReference>